<evidence type="ECO:0000256" key="4">
    <source>
        <dbReference type="ARBA" id="ARBA00022692"/>
    </source>
</evidence>
<feature type="transmembrane region" description="Helical" evidence="7">
    <location>
        <begin position="167"/>
        <end position="190"/>
    </location>
</feature>
<keyword evidence="4 7" id="KW-0812">Transmembrane</keyword>
<evidence type="ECO:0000256" key="6">
    <source>
        <dbReference type="ARBA" id="ARBA00023136"/>
    </source>
</evidence>
<dbReference type="InterPro" id="IPR014047">
    <property type="entry name" value="Chr_Tranpt_l_chain"/>
</dbReference>
<feature type="transmembrane region" description="Helical" evidence="7">
    <location>
        <begin position="430"/>
        <end position="450"/>
    </location>
</feature>
<comment type="similarity">
    <text evidence="2">Belongs to the chromate ion transporter (CHR) (TC 2.A.51) family.</text>
</comment>
<feature type="transmembrane region" description="Helical" evidence="7">
    <location>
        <begin position="326"/>
        <end position="347"/>
    </location>
</feature>
<evidence type="ECO:0000256" key="7">
    <source>
        <dbReference type="SAM" id="Phobius"/>
    </source>
</evidence>
<dbReference type="GO" id="GO:0005886">
    <property type="term" value="C:plasma membrane"/>
    <property type="evidence" value="ECO:0007669"/>
    <property type="project" value="UniProtKB-SubCell"/>
</dbReference>
<feature type="transmembrane region" description="Helical" evidence="7">
    <location>
        <begin position="354"/>
        <end position="377"/>
    </location>
</feature>
<evidence type="ECO:0000256" key="5">
    <source>
        <dbReference type="ARBA" id="ARBA00022989"/>
    </source>
</evidence>
<feature type="transmembrane region" description="Helical" evidence="7">
    <location>
        <begin position="456"/>
        <end position="477"/>
    </location>
</feature>
<keyword evidence="6 7" id="KW-0472">Membrane</keyword>
<feature type="transmembrane region" description="Helical" evidence="7">
    <location>
        <begin position="251"/>
        <end position="274"/>
    </location>
</feature>
<name>A0A109BMQ9_HYPSL</name>
<dbReference type="InterPro" id="IPR003370">
    <property type="entry name" value="Chromate_transpt"/>
</dbReference>
<dbReference type="PIRSF" id="PIRSF004810">
    <property type="entry name" value="ChrA"/>
    <property type="match status" value="1"/>
</dbReference>
<proteinExistence type="inferred from homology"/>
<accession>A0A109BMQ9</accession>
<dbReference type="PANTHER" id="PTHR33567:SF3">
    <property type="entry name" value="CHROMATE ION TRANSPORTER (EUROFUNG)"/>
    <property type="match status" value="1"/>
</dbReference>
<dbReference type="Pfam" id="PF02417">
    <property type="entry name" value="Chromate_transp"/>
    <property type="match status" value="2"/>
</dbReference>
<feature type="transmembrane region" description="Helical" evidence="7">
    <location>
        <begin position="397"/>
        <end position="418"/>
    </location>
</feature>
<feature type="transmembrane region" description="Helical" evidence="7">
    <location>
        <begin position="202"/>
        <end position="231"/>
    </location>
</feature>
<keyword evidence="3" id="KW-1003">Cell membrane</keyword>
<feature type="transmembrane region" description="Helical" evidence="7">
    <location>
        <begin position="286"/>
        <end position="306"/>
    </location>
</feature>
<comment type="caution">
    <text evidence="8">The sequence shown here is derived from an EMBL/GenBank/DDBJ whole genome shotgun (WGS) entry which is preliminary data.</text>
</comment>
<dbReference type="PANTHER" id="PTHR33567">
    <property type="entry name" value="CHROMATE ION TRANSPORTER (EUROFUNG)"/>
    <property type="match status" value="1"/>
</dbReference>
<feature type="transmembrane region" description="Helical" evidence="7">
    <location>
        <begin position="137"/>
        <end position="161"/>
    </location>
</feature>
<dbReference type="AlphaFoldDB" id="A0A109BMQ9"/>
<dbReference type="EMBL" id="LMTR01000025">
    <property type="protein sequence ID" value="KWT71315.1"/>
    <property type="molecule type" value="Genomic_DNA"/>
</dbReference>
<organism evidence="8 9">
    <name type="scientific">Hyphomicrobium sulfonivorans</name>
    <dbReference type="NCBI Taxonomy" id="121290"/>
    <lineage>
        <taxon>Bacteria</taxon>
        <taxon>Pseudomonadati</taxon>
        <taxon>Pseudomonadota</taxon>
        <taxon>Alphaproteobacteria</taxon>
        <taxon>Hyphomicrobiales</taxon>
        <taxon>Hyphomicrobiaceae</taxon>
        <taxon>Hyphomicrobium</taxon>
    </lineage>
</organism>
<evidence type="ECO:0000313" key="9">
    <source>
        <dbReference type="Proteomes" id="UP000059074"/>
    </source>
</evidence>
<reference evidence="8 9" key="1">
    <citation type="submission" date="2015-10" db="EMBL/GenBank/DDBJ databases">
        <title>Transcriptomic analysis of a linuron degrading triple-species bacterial consortium.</title>
        <authorList>
            <person name="Albers P."/>
        </authorList>
    </citation>
    <scope>NUCLEOTIDE SEQUENCE [LARGE SCALE GENOMIC DNA]</scope>
    <source>
        <strain evidence="8 9">WDL6</strain>
    </source>
</reference>
<dbReference type="Proteomes" id="UP000059074">
    <property type="component" value="Unassembled WGS sequence"/>
</dbReference>
<dbReference type="NCBIfam" id="TIGR00937">
    <property type="entry name" value="2A51"/>
    <property type="match status" value="1"/>
</dbReference>
<dbReference type="PATRIC" id="fig|121290.4.peg.657"/>
<comment type="subcellular location">
    <subcellularLocation>
        <location evidence="1">Cell membrane</location>
        <topology evidence="1">Multi-pass membrane protein</topology>
    </subcellularLocation>
</comment>
<dbReference type="STRING" id="121290.APY04_0489"/>
<protein>
    <submittedName>
        <fullName evidence="8">Chromate transport protein ChrA</fullName>
    </submittedName>
</protein>
<evidence type="ECO:0000313" key="8">
    <source>
        <dbReference type="EMBL" id="KWT71315.1"/>
    </source>
</evidence>
<evidence type="ECO:0000256" key="1">
    <source>
        <dbReference type="ARBA" id="ARBA00004651"/>
    </source>
</evidence>
<evidence type="ECO:0000256" key="2">
    <source>
        <dbReference type="ARBA" id="ARBA00005262"/>
    </source>
</evidence>
<dbReference type="GO" id="GO:0015109">
    <property type="term" value="F:chromate transmembrane transporter activity"/>
    <property type="evidence" value="ECO:0007669"/>
    <property type="project" value="InterPro"/>
</dbReference>
<sequence length="481" mass="51124">MLGAVFVTRWSTVPGVMHNAQGRGVARLAAMGLGRPMNISNGGSDGMQPLTSERSTPIMHIAMRDLAMTFGKVGMLSFGGPAAQIALMHQVLVEQRRWLDERRFLGALSFCMLLPGPEAMQLATYAGWRLRGVAGGLVAGLLFVLPGAALVLALSILYGFYSAAPAIATLFVGLKAAVLAIVLQALIRIAQRAMEGAMDWAAAIAGFVAIYFFDLPFPLVIALAGLAGFLFRPAASHNPASERPAPVALRATLKTLVVWLTVWIAPLLLIVAIFGDSHVLAQLALFFSRLAVVTFGGAYAVLAYMAQEAVSGYGWLSAGEMLDGLALAETTNGPLILVTEFVGYIAVFKQGGVCLGILGAMVALWATFAPCFLWIFVGAPYIDILTHSPRLSAALRTITAVVVGVIANLSVWFAMHVLFNTIDERHVGPLRLYVPDIATVDWFALALTVLGLVSVFVLRLGIVATLSLCAAASFVWLQLIA</sequence>
<evidence type="ECO:0000256" key="3">
    <source>
        <dbReference type="ARBA" id="ARBA00022475"/>
    </source>
</evidence>
<keyword evidence="9" id="KW-1185">Reference proteome</keyword>
<gene>
    <name evidence="8" type="ORF">APY04_0489</name>
</gene>
<keyword evidence="5 7" id="KW-1133">Transmembrane helix</keyword>